<reference evidence="2 3" key="1">
    <citation type="submission" date="2016-07" db="EMBL/GenBank/DDBJ databases">
        <title>Pervasive Adenine N6-methylation of Active Genes in Fungi.</title>
        <authorList>
            <consortium name="DOE Joint Genome Institute"/>
            <person name="Mondo S.J."/>
            <person name="Dannebaum R.O."/>
            <person name="Kuo R.C."/>
            <person name="Labutti K."/>
            <person name="Haridas S."/>
            <person name="Kuo A."/>
            <person name="Salamov A."/>
            <person name="Ahrendt S.R."/>
            <person name="Lipzen A."/>
            <person name="Sullivan W."/>
            <person name="Andreopoulos W.B."/>
            <person name="Clum A."/>
            <person name="Lindquist E."/>
            <person name="Daum C."/>
            <person name="Ramamoorthy G.K."/>
            <person name="Gryganskyi A."/>
            <person name="Culley D."/>
            <person name="Magnuson J.K."/>
            <person name="James T.Y."/>
            <person name="O'Malley M.A."/>
            <person name="Stajich J.E."/>
            <person name="Spatafora J.W."/>
            <person name="Visel A."/>
            <person name="Grigoriev I.V."/>
        </authorList>
    </citation>
    <scope>NUCLEOTIDE SEQUENCE [LARGE SCALE GENOMIC DNA]</scope>
    <source>
        <strain evidence="2 3">CBS 129021</strain>
    </source>
</reference>
<gene>
    <name evidence="2" type="ORF">BCR38DRAFT_527846</name>
</gene>
<organism evidence="2 3">
    <name type="scientific">Pseudomassariella vexata</name>
    <dbReference type="NCBI Taxonomy" id="1141098"/>
    <lineage>
        <taxon>Eukaryota</taxon>
        <taxon>Fungi</taxon>
        <taxon>Dikarya</taxon>
        <taxon>Ascomycota</taxon>
        <taxon>Pezizomycotina</taxon>
        <taxon>Sordariomycetes</taxon>
        <taxon>Xylariomycetidae</taxon>
        <taxon>Amphisphaeriales</taxon>
        <taxon>Pseudomassariaceae</taxon>
        <taxon>Pseudomassariella</taxon>
    </lineage>
</organism>
<protein>
    <recommendedName>
        <fullName evidence="4">Extracellular membrane protein CFEM domain-containing protein</fullName>
    </recommendedName>
</protein>
<feature type="signal peptide" evidence="1">
    <location>
        <begin position="1"/>
        <end position="17"/>
    </location>
</feature>
<dbReference type="InParanoid" id="A0A1Y2DEY6"/>
<comment type="caution">
    <text evidence="2">The sequence shown here is derived from an EMBL/GenBank/DDBJ whole genome shotgun (WGS) entry which is preliminary data.</text>
</comment>
<evidence type="ECO:0008006" key="4">
    <source>
        <dbReference type="Google" id="ProtNLM"/>
    </source>
</evidence>
<feature type="chain" id="PRO_5012417886" description="Extracellular membrane protein CFEM domain-containing protein" evidence="1">
    <location>
        <begin position="18"/>
        <end position="146"/>
    </location>
</feature>
<evidence type="ECO:0000313" key="2">
    <source>
        <dbReference type="EMBL" id="ORY57828.1"/>
    </source>
</evidence>
<dbReference type="Proteomes" id="UP000193689">
    <property type="component" value="Unassembled WGS sequence"/>
</dbReference>
<keyword evidence="3" id="KW-1185">Reference proteome</keyword>
<dbReference type="STRING" id="1141098.A0A1Y2DEY6"/>
<name>A0A1Y2DEY6_9PEZI</name>
<keyword evidence="1" id="KW-0732">Signal</keyword>
<dbReference type="RefSeq" id="XP_040710957.1">
    <property type="nucleotide sequence ID" value="XM_040865407.1"/>
</dbReference>
<evidence type="ECO:0000256" key="1">
    <source>
        <dbReference type="SAM" id="SignalP"/>
    </source>
</evidence>
<accession>A0A1Y2DEY6</accession>
<dbReference type="EMBL" id="MCFJ01000018">
    <property type="protein sequence ID" value="ORY57828.1"/>
    <property type="molecule type" value="Genomic_DNA"/>
</dbReference>
<dbReference type="AlphaFoldDB" id="A0A1Y2DEY6"/>
<dbReference type="GeneID" id="63781619"/>
<sequence length="146" mass="15089">MQSKFTVLLALATTGLAQTVVQLAKSVIDSSDVPETCLLPCHNAIVLSSSCSTNTNSTSGYNDCICNDTLAHVELLQCNSCISSANETDIDLETQMVTCGFIASTTQSSTNSTGSDSDDSDSAASYASISHGSMIAALFVGFAVLL</sequence>
<proteinExistence type="predicted"/>
<evidence type="ECO:0000313" key="3">
    <source>
        <dbReference type="Proteomes" id="UP000193689"/>
    </source>
</evidence>